<feature type="domain" description="NfeD-like C-terminal" evidence="6">
    <location>
        <begin position="148"/>
        <end position="201"/>
    </location>
</feature>
<proteinExistence type="predicted"/>
<evidence type="ECO:0000256" key="2">
    <source>
        <dbReference type="ARBA" id="ARBA00022692"/>
    </source>
</evidence>
<evidence type="ECO:0000313" key="7">
    <source>
        <dbReference type="EMBL" id="MBN2909084.1"/>
    </source>
</evidence>
<dbReference type="InterPro" id="IPR052165">
    <property type="entry name" value="Membrane_assoc_protease"/>
</dbReference>
<keyword evidence="2 5" id="KW-0812">Transmembrane</keyword>
<accession>A0ABS2WHT1</accession>
<keyword evidence="4 5" id="KW-0472">Membrane</keyword>
<dbReference type="EMBL" id="JAFHAP010000006">
    <property type="protein sequence ID" value="MBN2909084.1"/>
    <property type="molecule type" value="Genomic_DNA"/>
</dbReference>
<evidence type="ECO:0000256" key="5">
    <source>
        <dbReference type="SAM" id="Phobius"/>
    </source>
</evidence>
<dbReference type="PANTHER" id="PTHR33507">
    <property type="entry name" value="INNER MEMBRANE PROTEIN YBBJ"/>
    <property type="match status" value="1"/>
</dbReference>
<name>A0ABS2WHT1_9BACL</name>
<evidence type="ECO:0000313" key="8">
    <source>
        <dbReference type="Proteomes" id="UP001177120"/>
    </source>
</evidence>
<keyword evidence="8" id="KW-1185">Reference proteome</keyword>
<feature type="transmembrane region" description="Helical" evidence="5">
    <location>
        <begin position="49"/>
        <end position="67"/>
    </location>
</feature>
<sequence>MMGAGSALLVFFSAFLLAAEMLAKARGLAGVAGLLLMGWYVSGHWGTTPGWWLAAVLVGMGLVILDGKLLQDGTLATIGVILVLVGLVIPTGNWLTGTLVAFAWITGLALSPLSLKVLPKRDWLEKIVLKFAMSKETGYSSLNRNYRELVGREGTALTDMRPSGTIRIGDGRYSAVTNGHWVQKGARVRVLSVDGVKILVETVEEPSDPSTEDNSDTIPG</sequence>
<protein>
    <submittedName>
        <fullName evidence="7">Nodulation protein NfeD</fullName>
    </submittedName>
</protein>
<evidence type="ECO:0000256" key="3">
    <source>
        <dbReference type="ARBA" id="ARBA00022989"/>
    </source>
</evidence>
<dbReference type="InterPro" id="IPR012340">
    <property type="entry name" value="NA-bd_OB-fold"/>
</dbReference>
<reference evidence="7" key="1">
    <citation type="journal article" date="2024" name="Int. J. Syst. Evol. Microbiol.">
        <title>Polycladomyces zharkentensis sp. nov., a novel thermophilic cellulose- and starch-degrading member of the Bacillota from a geothermal aquifer in Kazakhstan.</title>
        <authorList>
            <person name="Mashzhan A."/>
            <person name="Kistaubayeva A."/>
            <person name="Javier-Lopez R."/>
            <person name="Bissenova U."/>
            <person name="Bissenbay A."/>
            <person name="Birkeland N.K."/>
        </authorList>
    </citation>
    <scope>NUCLEOTIDE SEQUENCE</scope>
    <source>
        <strain evidence="7">ZKZ2T</strain>
    </source>
</reference>
<dbReference type="SUPFAM" id="SSF141322">
    <property type="entry name" value="NfeD domain-like"/>
    <property type="match status" value="1"/>
</dbReference>
<dbReference type="Pfam" id="PF01957">
    <property type="entry name" value="NfeD"/>
    <property type="match status" value="1"/>
</dbReference>
<feature type="transmembrane region" description="Helical" evidence="5">
    <location>
        <begin position="74"/>
        <end position="95"/>
    </location>
</feature>
<dbReference type="Gene3D" id="2.40.50.140">
    <property type="entry name" value="Nucleic acid-binding proteins"/>
    <property type="match status" value="1"/>
</dbReference>
<organism evidence="7 8">
    <name type="scientific">Polycladomyces zharkentensis</name>
    <dbReference type="NCBI Taxonomy" id="2807616"/>
    <lineage>
        <taxon>Bacteria</taxon>
        <taxon>Bacillati</taxon>
        <taxon>Bacillota</taxon>
        <taxon>Bacilli</taxon>
        <taxon>Bacillales</taxon>
        <taxon>Thermoactinomycetaceae</taxon>
        <taxon>Polycladomyces</taxon>
    </lineage>
</organism>
<gene>
    <name evidence="7" type="ORF">JQC72_06055</name>
</gene>
<dbReference type="InterPro" id="IPR002810">
    <property type="entry name" value="NfeD-like_C"/>
</dbReference>
<dbReference type="PANTHER" id="PTHR33507:SF3">
    <property type="entry name" value="INNER MEMBRANE PROTEIN YBBJ"/>
    <property type="match status" value="1"/>
</dbReference>
<dbReference type="Proteomes" id="UP001177120">
    <property type="component" value="Unassembled WGS sequence"/>
</dbReference>
<evidence type="ECO:0000256" key="4">
    <source>
        <dbReference type="ARBA" id="ARBA00023136"/>
    </source>
</evidence>
<keyword evidence="3 5" id="KW-1133">Transmembrane helix</keyword>
<evidence type="ECO:0000259" key="6">
    <source>
        <dbReference type="Pfam" id="PF01957"/>
    </source>
</evidence>
<comment type="subcellular location">
    <subcellularLocation>
        <location evidence="1">Membrane</location>
        <topology evidence="1">Multi-pass membrane protein</topology>
    </subcellularLocation>
</comment>
<evidence type="ECO:0000256" key="1">
    <source>
        <dbReference type="ARBA" id="ARBA00004141"/>
    </source>
</evidence>
<comment type="caution">
    <text evidence="7">The sequence shown here is derived from an EMBL/GenBank/DDBJ whole genome shotgun (WGS) entry which is preliminary data.</text>
</comment>